<gene>
    <name evidence="1" type="ordered locus">DICTH_1730</name>
</gene>
<name>B5YB16_DICT6</name>
<reference evidence="1 2" key="1">
    <citation type="journal article" date="2014" name="Genome Announc.">
        <title>Complete Genome Sequence of the Extreme Thermophile Dictyoglomus thermophilum H-6-12.</title>
        <authorList>
            <person name="Coil D.A."/>
            <person name="Badger J.H."/>
            <person name="Forberger H.C."/>
            <person name="Riggs F."/>
            <person name="Madupu R."/>
            <person name="Fedorova N."/>
            <person name="Ward N."/>
            <person name="Robb F.T."/>
            <person name="Eisen J.A."/>
        </authorList>
    </citation>
    <scope>NUCLEOTIDE SEQUENCE [LARGE SCALE GENOMIC DNA]</scope>
    <source>
        <strain evidence="2">ATCC 35947 / DSM 3960 / H-6-12</strain>
    </source>
</reference>
<keyword evidence="2" id="KW-1185">Reference proteome</keyword>
<accession>B5YB16</accession>
<sequence length="86" mass="9912">MEDKNIVNVLLTARYTGSSSLGEMEVIRKPEVKILETKVRFSRAKPESRKYIFLNIKVKNNPKIPKTIPKERVSLYPNILVSSPRI</sequence>
<protein>
    <submittedName>
        <fullName evidence="1">Uncharacterized protein</fullName>
    </submittedName>
</protein>
<dbReference type="HOGENOM" id="CLU_2492866_0_0_0"/>
<dbReference type="STRING" id="309799.DICTH_1730"/>
<dbReference type="PaxDb" id="309799-DICTH_1730"/>
<evidence type="ECO:0000313" key="1">
    <source>
        <dbReference type="EMBL" id="ACI18572.1"/>
    </source>
</evidence>
<evidence type="ECO:0000313" key="2">
    <source>
        <dbReference type="Proteomes" id="UP000001733"/>
    </source>
</evidence>
<organism evidence="1 2">
    <name type="scientific">Dictyoglomus thermophilum (strain ATCC 35947 / DSM 3960 / H-6-12)</name>
    <dbReference type="NCBI Taxonomy" id="309799"/>
    <lineage>
        <taxon>Bacteria</taxon>
        <taxon>Pseudomonadati</taxon>
        <taxon>Dictyoglomota</taxon>
        <taxon>Dictyoglomia</taxon>
        <taxon>Dictyoglomales</taxon>
        <taxon>Dictyoglomaceae</taxon>
        <taxon>Dictyoglomus</taxon>
    </lineage>
</organism>
<dbReference type="KEGG" id="dth:DICTH_1730"/>
<proteinExistence type="predicted"/>
<dbReference type="Proteomes" id="UP000001733">
    <property type="component" value="Chromosome"/>
</dbReference>
<dbReference type="AlphaFoldDB" id="B5YB16"/>
<dbReference type="EMBL" id="CP001146">
    <property type="protein sequence ID" value="ACI18572.1"/>
    <property type="molecule type" value="Genomic_DNA"/>
</dbReference>